<protein>
    <submittedName>
        <fullName evidence="1">Uncharacterized protein</fullName>
    </submittedName>
</protein>
<dbReference type="Proteomes" id="UP001234297">
    <property type="component" value="Chromosome 10"/>
</dbReference>
<evidence type="ECO:0000313" key="1">
    <source>
        <dbReference type="EMBL" id="KAJ8623080.1"/>
    </source>
</evidence>
<gene>
    <name evidence="1" type="ORF">MRB53_031609</name>
</gene>
<name>A0ACC2KPY4_PERAE</name>
<proteinExistence type="predicted"/>
<sequence>MGLNIGGEVEKINGADLSYHQFVERFLEKNQPVVLTGLMGNWRASKDWVTPNGHPNLAFFSTHFGKSIVQVAECGSREFTDQKRVEMSVSEFIDHWRELSMTEGCNKSSHKEQQPPLLYLKDWHFVKEYPEYVAYTTPLFFTDDWLNLYLDSLPMHVDSDNCHDRNEINCSDYRFVYMGAKGTWTPLHADVFRSYSWSANVCGKKKWHFLSPSQCHLLFDMSMKNSVYDIFDDVSETKFPGFKKTLWLECTQEQNEIIFVPSGWYHQVLNMEDTISINHNWFNAYNLSWVWKLLWKDYKEAKEYIDDIRDICDDFEGLCQRNLAANTGMNFIDFFIFISSFSFAHLTLLYQLVRNDEYPSGSLSGKAHHLIRNLTSIRRVAFNMKFAEVFSGEKLHGCLEAFSDIRKIFEKPEFIELCIALNRAYGMIDEQWKQDSTTKSTSVGFKPDFLWLDFIEAIGLSVSGPEDLIRIIDYAITNFSCVGKSKNFSLFHVMNELDSSTVL</sequence>
<keyword evidence="2" id="KW-1185">Reference proteome</keyword>
<dbReference type="EMBL" id="CM056818">
    <property type="protein sequence ID" value="KAJ8623080.1"/>
    <property type="molecule type" value="Genomic_DNA"/>
</dbReference>
<accession>A0ACC2KPY4</accession>
<evidence type="ECO:0000313" key="2">
    <source>
        <dbReference type="Proteomes" id="UP001234297"/>
    </source>
</evidence>
<organism evidence="1 2">
    <name type="scientific">Persea americana</name>
    <name type="common">Avocado</name>
    <dbReference type="NCBI Taxonomy" id="3435"/>
    <lineage>
        <taxon>Eukaryota</taxon>
        <taxon>Viridiplantae</taxon>
        <taxon>Streptophyta</taxon>
        <taxon>Embryophyta</taxon>
        <taxon>Tracheophyta</taxon>
        <taxon>Spermatophyta</taxon>
        <taxon>Magnoliopsida</taxon>
        <taxon>Magnoliidae</taxon>
        <taxon>Laurales</taxon>
        <taxon>Lauraceae</taxon>
        <taxon>Persea</taxon>
    </lineage>
</organism>
<reference evidence="1 2" key="1">
    <citation type="journal article" date="2022" name="Hortic Res">
        <title>A haplotype resolved chromosomal level avocado genome allows analysis of novel avocado genes.</title>
        <authorList>
            <person name="Nath O."/>
            <person name="Fletcher S.J."/>
            <person name="Hayward A."/>
            <person name="Shaw L.M."/>
            <person name="Masouleh A.K."/>
            <person name="Furtado A."/>
            <person name="Henry R.J."/>
            <person name="Mitter N."/>
        </authorList>
    </citation>
    <scope>NUCLEOTIDE SEQUENCE [LARGE SCALE GENOMIC DNA]</scope>
    <source>
        <strain evidence="2">cv. Hass</strain>
    </source>
</reference>
<comment type="caution">
    <text evidence="1">The sequence shown here is derived from an EMBL/GenBank/DDBJ whole genome shotgun (WGS) entry which is preliminary data.</text>
</comment>